<evidence type="ECO:0000313" key="2">
    <source>
        <dbReference type="Proteomes" id="UP000830395"/>
    </source>
</evidence>
<name>A0ACC5Y068_9TELE</name>
<reference evidence="1" key="1">
    <citation type="submission" date="2020-02" db="EMBL/GenBank/DDBJ databases">
        <title>Genome sequencing of the panga catfish, Pangasius djambal.</title>
        <authorList>
            <person name="Wen M."/>
            <person name="Zahm M."/>
            <person name="Roques C."/>
            <person name="Cabau C."/>
            <person name="Klopp C."/>
            <person name="Donnadieu C."/>
            <person name="Jouanno E."/>
            <person name="Avarre J.-C."/>
            <person name="Campet M."/>
            <person name="Ha T."/>
            <person name="Dugue R."/>
            <person name="Lampietro C."/>
            <person name="Louis A."/>
            <person name="Herpin A."/>
            <person name="Echchiki A."/>
            <person name="Berthelot C."/>
            <person name="Parey E."/>
            <person name="Roest-Crollius H."/>
            <person name="Braasch I."/>
            <person name="Postlethwait J.H."/>
            <person name="Bobe J."/>
            <person name="Montfort J."/>
            <person name="Bouchez O."/>
            <person name="Begum T."/>
            <person name="Schartl M."/>
            <person name="Gustiano R."/>
            <person name="Guiguen Y."/>
        </authorList>
    </citation>
    <scope>NUCLEOTIDE SEQUENCE</scope>
    <source>
        <strain evidence="1">Pdj_M5554</strain>
    </source>
</reference>
<organism evidence="1 2">
    <name type="scientific">Pangasius djambal</name>
    <dbReference type="NCBI Taxonomy" id="1691987"/>
    <lineage>
        <taxon>Eukaryota</taxon>
        <taxon>Metazoa</taxon>
        <taxon>Chordata</taxon>
        <taxon>Craniata</taxon>
        <taxon>Vertebrata</taxon>
        <taxon>Euteleostomi</taxon>
        <taxon>Actinopterygii</taxon>
        <taxon>Neopterygii</taxon>
        <taxon>Teleostei</taxon>
        <taxon>Ostariophysi</taxon>
        <taxon>Siluriformes</taxon>
        <taxon>Pangasiidae</taxon>
        <taxon>Pangasius</taxon>
    </lineage>
</organism>
<comment type="caution">
    <text evidence="1">The sequence shown here is derived from an EMBL/GenBank/DDBJ whole genome shotgun (WGS) entry which is preliminary data.</text>
</comment>
<protein>
    <submittedName>
        <fullName evidence="1">Uncharacterized protein</fullName>
    </submittedName>
</protein>
<evidence type="ECO:0000313" key="1">
    <source>
        <dbReference type="EMBL" id="MCJ8729003.1"/>
    </source>
</evidence>
<dbReference type="EMBL" id="CM040975">
    <property type="protein sequence ID" value="MCJ8729003.1"/>
    <property type="molecule type" value="Genomic_DNA"/>
</dbReference>
<accession>A0ACC5Y068</accession>
<gene>
    <name evidence="1" type="ORF">PDJAM_G00011360</name>
</gene>
<sequence>MSADQVKQKATPPRYVRDCLDALMSSDDPERVELSLQAADGLLRRNISTTREVSVQFSKVLLHLEDRYNITGFYTLRQNAMVALAITHTQPVVEYLTAEFYSLNYSLRQRLDILEVTWNLSCEVGVSNLRLIHSPTTMPILRTRSMPLSSRHCTPPSMHCNKSVWI</sequence>
<proteinExistence type="predicted"/>
<dbReference type="Proteomes" id="UP000830395">
    <property type="component" value="Chromosome 1"/>
</dbReference>
<keyword evidence="2" id="KW-1185">Reference proteome</keyword>